<proteinExistence type="predicted"/>
<comment type="caution">
    <text evidence="1">The sequence shown here is derived from an EMBL/GenBank/DDBJ whole genome shotgun (WGS) entry which is preliminary data.</text>
</comment>
<evidence type="ECO:0000313" key="2">
    <source>
        <dbReference type="Proteomes" id="UP000545606"/>
    </source>
</evidence>
<dbReference type="RefSeq" id="WP_181837394.1">
    <property type="nucleotide sequence ID" value="NZ_JACERN010000042.1"/>
</dbReference>
<keyword evidence="2" id="KW-1185">Reference proteome</keyword>
<accession>A0A838Y502</accession>
<protein>
    <submittedName>
        <fullName evidence="1">Uncharacterized protein</fullName>
    </submittedName>
</protein>
<dbReference type="AlphaFoldDB" id="A0A838Y502"/>
<dbReference type="EMBL" id="JACERN010000042">
    <property type="protein sequence ID" value="MBA4710520.1"/>
    <property type="molecule type" value="Genomic_DNA"/>
</dbReference>
<dbReference type="Proteomes" id="UP000545606">
    <property type="component" value="Unassembled WGS sequence"/>
</dbReference>
<reference evidence="1 2" key="1">
    <citation type="submission" date="2020-07" db="EMBL/GenBank/DDBJ databases">
        <title>Draft genome sequence of violacein-producing bacteria and related species.</title>
        <authorList>
            <person name="Wilson H.S."/>
            <person name="De Leon M.E."/>
        </authorList>
    </citation>
    <scope>NUCLEOTIDE SEQUENCE [LARGE SCALE GENOMIC DNA]</scope>
    <source>
        <strain evidence="1 2">HSC-21Su07</strain>
    </source>
</reference>
<organism evidence="1 2">
    <name type="scientific">Aquitalea aquatica</name>
    <dbReference type="NCBI Taxonomy" id="3044273"/>
    <lineage>
        <taxon>Bacteria</taxon>
        <taxon>Pseudomonadati</taxon>
        <taxon>Pseudomonadota</taxon>
        <taxon>Betaproteobacteria</taxon>
        <taxon>Neisseriales</taxon>
        <taxon>Chromobacteriaceae</taxon>
        <taxon>Aquitalea</taxon>
    </lineage>
</organism>
<name>A0A838Y502_9NEIS</name>
<gene>
    <name evidence="1" type="ORF">H2Z84_19270</name>
</gene>
<evidence type="ECO:0000313" key="1">
    <source>
        <dbReference type="EMBL" id="MBA4710520.1"/>
    </source>
</evidence>
<sequence length="192" mass="21365">MSQSQLVDVFNEEVGMGLDISAYSGLQKLDCVFNKDGDPIDAQTREYIDYDMHAYVNRDFPGRADDLEDGAYYTAKDSLGFRAGGYCGYNHWRDQLAELSGWAQGTYTQYGREYPSFSASAWKASSGPFWELINFSDCDGTIGATVSAKLHADFEAFQEKASQHADERFVEIYGNFKAAFALASEGGAVRFH</sequence>